<dbReference type="Gene3D" id="3.90.1470.20">
    <property type="match status" value="1"/>
</dbReference>
<gene>
    <name evidence="2" type="ORF">DFQ15_11197</name>
</gene>
<dbReference type="NCBIfam" id="TIGR01488">
    <property type="entry name" value="HAD-SF-IB"/>
    <property type="match status" value="1"/>
</dbReference>
<name>A0A318SGP0_9BURK</name>
<evidence type="ECO:0000256" key="1">
    <source>
        <dbReference type="ARBA" id="ARBA00022801"/>
    </source>
</evidence>
<dbReference type="InterPro" id="IPR006384">
    <property type="entry name" value="HAD_hydro_PyrdxlP_Pase-like"/>
</dbReference>
<dbReference type="PANTHER" id="PTHR28181">
    <property type="entry name" value="UPF0655 PROTEIN YCR015C"/>
    <property type="match status" value="1"/>
</dbReference>
<reference evidence="2 3" key="1">
    <citation type="submission" date="2018-06" db="EMBL/GenBank/DDBJ databases">
        <title>Genomic Encyclopedia of Type Strains, Phase III (KMG-III): the genomes of soil and plant-associated and newly described type strains.</title>
        <authorList>
            <person name="Whitman W."/>
        </authorList>
    </citation>
    <scope>NUCLEOTIDE SEQUENCE [LARGE SCALE GENOMIC DNA]</scope>
    <source>
        <strain evidence="2 3">CECT 7646</strain>
    </source>
</reference>
<organism evidence="2 3">
    <name type="scientific">Xylophilus ampelinus</name>
    <dbReference type="NCBI Taxonomy" id="54067"/>
    <lineage>
        <taxon>Bacteria</taxon>
        <taxon>Pseudomonadati</taxon>
        <taxon>Pseudomonadota</taxon>
        <taxon>Betaproteobacteria</taxon>
        <taxon>Burkholderiales</taxon>
        <taxon>Xylophilus</taxon>
    </lineage>
</organism>
<dbReference type="InterPro" id="IPR023214">
    <property type="entry name" value="HAD_sf"/>
</dbReference>
<protein>
    <submittedName>
        <fullName evidence="2">HAD superfamily phosphoserine phosphatase-like hydrolase/2,3-diketo-5-methylthio-1-phosphopentane phosphatase</fullName>
    </submittedName>
</protein>
<evidence type="ECO:0000313" key="2">
    <source>
        <dbReference type="EMBL" id="PYE77952.1"/>
    </source>
</evidence>
<dbReference type="Pfam" id="PF12710">
    <property type="entry name" value="HAD"/>
    <property type="match status" value="1"/>
</dbReference>
<sequence length="249" mass="27232">MLSRPASHAHRTIALQRAPRASAPTGYGWMVQSDFDGTISLEDVTDSLLQRFGQPGWQALEDAWERGEIGSRACMQGQIALLDMSVGELQAHLATIAIDPHFPAFVQEARRLGMPVQVVSDGLDHVIRTVLELNGLGDLPVIANRLVQTGPRSWALESPYASDRCARASGNCKCERLAEQRAVHGRVLYVGDSTSDYCVSGKADFVLAKYKLIDYCQSHGIAHAPFCTFDEATVLMARVVRQEPQRAAA</sequence>
<dbReference type="Proteomes" id="UP000247540">
    <property type="component" value="Unassembled WGS sequence"/>
</dbReference>
<keyword evidence="3" id="KW-1185">Reference proteome</keyword>
<dbReference type="SUPFAM" id="SSF56784">
    <property type="entry name" value="HAD-like"/>
    <property type="match status" value="1"/>
</dbReference>
<comment type="caution">
    <text evidence="2">The sequence shown here is derived from an EMBL/GenBank/DDBJ whole genome shotgun (WGS) entry which is preliminary data.</text>
</comment>
<dbReference type="InterPro" id="IPR050849">
    <property type="entry name" value="HAD-like_hydrolase_phosphatase"/>
</dbReference>
<dbReference type="GO" id="GO:0016791">
    <property type="term" value="F:phosphatase activity"/>
    <property type="evidence" value="ECO:0007669"/>
    <property type="project" value="InterPro"/>
</dbReference>
<dbReference type="NCBIfam" id="TIGR01489">
    <property type="entry name" value="DKMTPPase-SF"/>
    <property type="match status" value="1"/>
</dbReference>
<keyword evidence="1 2" id="KW-0378">Hydrolase</keyword>
<dbReference type="AlphaFoldDB" id="A0A318SGP0"/>
<dbReference type="Gene3D" id="3.40.50.1000">
    <property type="entry name" value="HAD superfamily/HAD-like"/>
    <property type="match status" value="1"/>
</dbReference>
<dbReference type="PANTHER" id="PTHR28181:SF2">
    <property type="entry name" value="PHOSPHORIC MONOESTER HYDROLASE"/>
    <property type="match status" value="1"/>
</dbReference>
<proteinExistence type="predicted"/>
<dbReference type="EMBL" id="QJTC01000011">
    <property type="protein sequence ID" value="PYE77952.1"/>
    <property type="molecule type" value="Genomic_DNA"/>
</dbReference>
<accession>A0A318SGP0</accession>
<dbReference type="InterPro" id="IPR036412">
    <property type="entry name" value="HAD-like_sf"/>
</dbReference>
<evidence type="ECO:0000313" key="3">
    <source>
        <dbReference type="Proteomes" id="UP000247540"/>
    </source>
</evidence>